<dbReference type="OrthoDB" id="7459009at2759"/>
<keyword evidence="2" id="KW-1185">Reference proteome</keyword>
<protein>
    <submittedName>
        <fullName evidence="1">Uncharacterized protein</fullName>
    </submittedName>
</protein>
<organism evidence="1 2">
    <name type="scientific">Eumeta variegata</name>
    <name type="common">Bagworm moth</name>
    <name type="synonym">Eumeta japonica</name>
    <dbReference type="NCBI Taxonomy" id="151549"/>
    <lineage>
        <taxon>Eukaryota</taxon>
        <taxon>Metazoa</taxon>
        <taxon>Ecdysozoa</taxon>
        <taxon>Arthropoda</taxon>
        <taxon>Hexapoda</taxon>
        <taxon>Insecta</taxon>
        <taxon>Pterygota</taxon>
        <taxon>Neoptera</taxon>
        <taxon>Endopterygota</taxon>
        <taxon>Lepidoptera</taxon>
        <taxon>Glossata</taxon>
        <taxon>Ditrysia</taxon>
        <taxon>Tineoidea</taxon>
        <taxon>Psychidae</taxon>
        <taxon>Oiketicinae</taxon>
        <taxon>Eumeta</taxon>
    </lineage>
</organism>
<evidence type="ECO:0000313" key="1">
    <source>
        <dbReference type="EMBL" id="GBP46600.1"/>
    </source>
</evidence>
<gene>
    <name evidence="1" type="ORF">EVAR_95062_1</name>
</gene>
<dbReference type="AlphaFoldDB" id="A0A4C1W6S2"/>
<dbReference type="InterPro" id="IPR052160">
    <property type="entry name" value="Gypsy_RT_Integrase-like"/>
</dbReference>
<dbReference type="PANTHER" id="PTHR47266">
    <property type="entry name" value="ENDONUCLEASE-RELATED"/>
    <property type="match status" value="1"/>
</dbReference>
<sequence>MKRYFVDNAEKEVETYIESCCVCLERKKMSDQARLQPIIVQGLLEKIGIDVVRPIRRFMRGNKYMIPAIEHASKYVITKAIPRPMSRSASESTVEKPEEEERATVTYFKLLSALPRINVQRFIGACVRASDELVGELDGAHRARIS</sequence>
<accession>A0A4C1W6S2</accession>
<name>A0A4C1W6S2_EUMVA</name>
<dbReference type="EMBL" id="BGZK01000487">
    <property type="protein sequence ID" value="GBP46600.1"/>
    <property type="molecule type" value="Genomic_DNA"/>
</dbReference>
<reference evidence="1 2" key="1">
    <citation type="journal article" date="2019" name="Commun. Biol.">
        <title>The bagworm genome reveals a unique fibroin gene that provides high tensile strength.</title>
        <authorList>
            <person name="Kono N."/>
            <person name="Nakamura H."/>
            <person name="Ohtoshi R."/>
            <person name="Tomita M."/>
            <person name="Numata K."/>
            <person name="Arakawa K."/>
        </authorList>
    </citation>
    <scope>NUCLEOTIDE SEQUENCE [LARGE SCALE GENOMIC DNA]</scope>
</reference>
<proteinExistence type="predicted"/>
<dbReference type="Proteomes" id="UP000299102">
    <property type="component" value="Unassembled WGS sequence"/>
</dbReference>
<evidence type="ECO:0000313" key="2">
    <source>
        <dbReference type="Proteomes" id="UP000299102"/>
    </source>
</evidence>
<comment type="caution">
    <text evidence="1">The sequence shown here is derived from an EMBL/GenBank/DDBJ whole genome shotgun (WGS) entry which is preliminary data.</text>
</comment>